<gene>
    <name evidence="1" type="ORF">IE53DRAFT_367370</name>
</gene>
<evidence type="ECO:0000313" key="1">
    <source>
        <dbReference type="EMBL" id="PWN52256.1"/>
    </source>
</evidence>
<accession>A0ACD0P2H1</accession>
<name>A0ACD0P2H1_9BASI</name>
<sequence length="1037" mass="115961">MAQASTSRQQASTASYQRPQHIIPVPIPETNLLSIEYPGIISTEGDRKHPQDNDEEKYNSLERAISTFDPASLPPYTSSPHSALEYIAGIYDKHLNLIECRPGSFAFRRTKTLRVDDQDLDSIYRHPLLGEVVDTHNVVIKVTKRVWFKRRKVGGKAKDASAHLPVDADPMDLDQDPGLERALPDSADGQHEEEVLETRKEYKVDPVGVATKTLRFRAMADFAYRPQTHVEVPESLDRRRDEQGDVEMSSEGDESFPPTSLLLDKTLELHDIIARMDFKSMRNYKLEPELEEYEKEVEDPDTGLTVKKSQLRMIPPPFFSRSEVPFNYAFKQVSNTELRTVPRPKGVRFIPLQESLLSSTSSSSSSSHLQRYENRARIANVSPISWKVSDPKIPTRPPLDVVKRKSKIPNEVVGAVSSLFEQRPIWTRRALLNSLDDKIRDEINSTNGKLCIALLSFSAVGGPWRDTILRMGYDPRKNKEDRFYQRVFLRAVKGDGVGPVNARRVVARTLKKVGADAFGDSSFLTENLVEGGENEEGDGTTSNVTRPRANTTGGEAPASSHDRESHIFDGCTLTKNAGNFQLCDVTDPYILPYIKRVNDEDLADGVERIGTRWLREDCDPVSGWYTSRAMDLIRNLMSVRFHGLMEKEEKESDESLDEVVRIAKSKWRQEDAGSAAAAVDDGDSSSLEGGDGEEREREDREDDARAMQRETLEEIRSGISGGRSKARSNATKERHGLAVPQRATELVERLSGNAGRGSSKAKERRKSKGSRMGNWSDSLRVSASSVGGIKGFLQESESLKDYSPRRLGSFSLKKLKNPLSSDLSKANLAKNDSFQRMSSRKGYEELERDQHLMIDQSYIDALKHMSLSTIYKSALEGKRTGKGFELNGKVFGGVEEPTLVRKDGRKVIQFRFPQTRAPFGLASATVTFQAQGQCSSKFGGDQMEESQRSCCRGRSSSSLIDQAFSENLKGRNPLDDYRNVLLSKPGDRFRLNGREVTGAGVELAERDSKGVEGLRYRFRLKGAANVVTAASWNARTA</sequence>
<reference evidence="1 2" key="1">
    <citation type="journal article" date="2018" name="Mol. Biol. Evol.">
        <title>Broad Genomic Sampling Reveals a Smut Pathogenic Ancestry of the Fungal Clade Ustilaginomycotina.</title>
        <authorList>
            <person name="Kijpornyongpan T."/>
            <person name="Mondo S.J."/>
            <person name="Barry K."/>
            <person name="Sandor L."/>
            <person name="Lee J."/>
            <person name="Lipzen A."/>
            <person name="Pangilinan J."/>
            <person name="LaButti K."/>
            <person name="Hainaut M."/>
            <person name="Henrissat B."/>
            <person name="Grigoriev I.V."/>
            <person name="Spatafora J.W."/>
            <person name="Aime M.C."/>
        </authorList>
    </citation>
    <scope>NUCLEOTIDE SEQUENCE [LARGE SCALE GENOMIC DNA]</scope>
    <source>
        <strain evidence="1 2">SA 807</strain>
    </source>
</reference>
<protein>
    <submittedName>
        <fullName evidence="1">Uncharacterized protein</fullName>
    </submittedName>
</protein>
<dbReference type="EMBL" id="KZ819788">
    <property type="protein sequence ID" value="PWN52256.1"/>
    <property type="molecule type" value="Genomic_DNA"/>
</dbReference>
<proteinExistence type="predicted"/>
<dbReference type="Proteomes" id="UP000245626">
    <property type="component" value="Unassembled WGS sequence"/>
</dbReference>
<keyword evidence="2" id="KW-1185">Reference proteome</keyword>
<evidence type="ECO:0000313" key="2">
    <source>
        <dbReference type="Proteomes" id="UP000245626"/>
    </source>
</evidence>
<organism evidence="1 2">
    <name type="scientific">Violaceomyces palustris</name>
    <dbReference type="NCBI Taxonomy" id="1673888"/>
    <lineage>
        <taxon>Eukaryota</taxon>
        <taxon>Fungi</taxon>
        <taxon>Dikarya</taxon>
        <taxon>Basidiomycota</taxon>
        <taxon>Ustilaginomycotina</taxon>
        <taxon>Ustilaginomycetes</taxon>
        <taxon>Violaceomycetales</taxon>
        <taxon>Violaceomycetaceae</taxon>
        <taxon>Violaceomyces</taxon>
    </lineage>
</organism>